<dbReference type="EMBL" id="LKTS01000023">
    <property type="protein sequence ID" value="PKD18405.1"/>
    <property type="molecule type" value="Genomic_DNA"/>
</dbReference>
<dbReference type="SMART" id="SM00342">
    <property type="entry name" value="HTH_ARAC"/>
    <property type="match status" value="1"/>
</dbReference>
<dbReference type="PROSITE" id="PS01124">
    <property type="entry name" value="HTH_ARAC_FAMILY_2"/>
    <property type="match status" value="1"/>
</dbReference>
<keyword evidence="2" id="KW-0238">DNA-binding</keyword>
<protein>
    <recommendedName>
        <fullName evidence="4">HTH araC/xylS-type domain-containing protein</fullName>
    </recommendedName>
</protein>
<evidence type="ECO:0000256" key="1">
    <source>
        <dbReference type="ARBA" id="ARBA00023015"/>
    </source>
</evidence>
<evidence type="ECO:0000256" key="2">
    <source>
        <dbReference type="ARBA" id="ARBA00023125"/>
    </source>
</evidence>
<keyword evidence="3" id="KW-0804">Transcription</keyword>
<dbReference type="PANTHER" id="PTHR47893">
    <property type="entry name" value="REGULATORY PROTEIN PCHR"/>
    <property type="match status" value="1"/>
</dbReference>
<sequence>MYFPNDKLFDQITHLITALANDEYDKRIKINKLRSKLSTIGVLLNMLAGVLKLKVPSKIPEYDLSYLNHIILIVEENYQIKDYNTGSNGLFDNQLHNLESILDEESLKKVQEIMDSTSFDRSIKLNYRLRDDLFLTMDSRITKFENNNSEVFILSAVKTISKNEWTKEKLLKKALHPKRQFDISKNKKIIDRLYHYLMDNLDSPLKPIPEIARELETNSTVLIRGFKAIHGKTIASFHREKRLEKARDLVLDTDTKLSNIATLCGFGSLSHFSRAFKKHFGVNPSDSR</sequence>
<keyword evidence="1" id="KW-0805">Transcription regulation</keyword>
<keyword evidence="6" id="KW-1185">Reference proteome</keyword>
<gene>
    <name evidence="5" type="ORF">APR41_04440</name>
</gene>
<dbReference type="PROSITE" id="PS00041">
    <property type="entry name" value="HTH_ARAC_FAMILY_1"/>
    <property type="match status" value="1"/>
</dbReference>
<evidence type="ECO:0000313" key="5">
    <source>
        <dbReference type="EMBL" id="PKD18405.1"/>
    </source>
</evidence>
<dbReference type="STRING" id="447422.SAMN05660903_00911"/>
<dbReference type="Gene3D" id="1.10.10.60">
    <property type="entry name" value="Homeodomain-like"/>
    <property type="match status" value="1"/>
</dbReference>
<comment type="caution">
    <text evidence="5">The sequence shown here is derived from an EMBL/GenBank/DDBJ whole genome shotgun (WGS) entry which is preliminary data.</text>
</comment>
<evidence type="ECO:0000256" key="3">
    <source>
        <dbReference type="ARBA" id="ARBA00023163"/>
    </source>
</evidence>
<dbReference type="SUPFAM" id="SSF46689">
    <property type="entry name" value="Homeodomain-like"/>
    <property type="match status" value="1"/>
</dbReference>
<evidence type="ECO:0000313" key="6">
    <source>
        <dbReference type="Proteomes" id="UP000232673"/>
    </source>
</evidence>
<proteinExistence type="predicted"/>
<name>A0A2N0TUI8_9FLAO</name>
<dbReference type="RefSeq" id="WP_079712038.1">
    <property type="nucleotide sequence ID" value="NZ_FUZC01000002.1"/>
</dbReference>
<dbReference type="InterPro" id="IPR018060">
    <property type="entry name" value="HTH_AraC"/>
</dbReference>
<dbReference type="Proteomes" id="UP000232673">
    <property type="component" value="Unassembled WGS sequence"/>
</dbReference>
<organism evidence="5 6">
    <name type="scientific">Salegentibacter salinarum</name>
    <dbReference type="NCBI Taxonomy" id="447422"/>
    <lineage>
        <taxon>Bacteria</taxon>
        <taxon>Pseudomonadati</taxon>
        <taxon>Bacteroidota</taxon>
        <taxon>Flavobacteriia</taxon>
        <taxon>Flavobacteriales</taxon>
        <taxon>Flavobacteriaceae</taxon>
        <taxon>Salegentibacter</taxon>
    </lineage>
</organism>
<dbReference type="OrthoDB" id="511992at2"/>
<dbReference type="PANTHER" id="PTHR47893:SF1">
    <property type="entry name" value="REGULATORY PROTEIN PCHR"/>
    <property type="match status" value="1"/>
</dbReference>
<reference evidence="5 6" key="1">
    <citation type="submission" date="2015-10" db="EMBL/GenBank/DDBJ databases">
        <title>Draft genome sequence of Salegentibacter salinarum KCTC 12975.</title>
        <authorList>
            <person name="Lin W."/>
            <person name="Zheng Q."/>
        </authorList>
    </citation>
    <scope>NUCLEOTIDE SEQUENCE [LARGE SCALE GENOMIC DNA]</scope>
    <source>
        <strain evidence="5 6">KCTC 12975</strain>
    </source>
</reference>
<dbReference type="InterPro" id="IPR053142">
    <property type="entry name" value="PchR_regulatory_protein"/>
</dbReference>
<dbReference type="InterPro" id="IPR018062">
    <property type="entry name" value="HTH_AraC-typ_CS"/>
</dbReference>
<dbReference type="InterPro" id="IPR020449">
    <property type="entry name" value="Tscrpt_reg_AraC-type_HTH"/>
</dbReference>
<evidence type="ECO:0000259" key="4">
    <source>
        <dbReference type="PROSITE" id="PS01124"/>
    </source>
</evidence>
<dbReference type="InterPro" id="IPR009057">
    <property type="entry name" value="Homeodomain-like_sf"/>
</dbReference>
<feature type="domain" description="HTH araC/xylS-type" evidence="4">
    <location>
        <begin position="191"/>
        <end position="288"/>
    </location>
</feature>
<accession>A0A2N0TUI8</accession>
<dbReference type="AlphaFoldDB" id="A0A2N0TUI8"/>
<dbReference type="Pfam" id="PF12833">
    <property type="entry name" value="HTH_18"/>
    <property type="match status" value="1"/>
</dbReference>
<dbReference type="GO" id="GO:0003700">
    <property type="term" value="F:DNA-binding transcription factor activity"/>
    <property type="evidence" value="ECO:0007669"/>
    <property type="project" value="InterPro"/>
</dbReference>
<dbReference type="PRINTS" id="PR00032">
    <property type="entry name" value="HTHARAC"/>
</dbReference>
<dbReference type="GO" id="GO:0043565">
    <property type="term" value="F:sequence-specific DNA binding"/>
    <property type="evidence" value="ECO:0007669"/>
    <property type="project" value="InterPro"/>
</dbReference>